<keyword evidence="1" id="KW-0472">Membrane</keyword>
<sequence length="65" mass="6948">MTVNEAAPEFWLYGYGLLGVLYGSPRLILVLLHPSSLSSPVTLAICGRLTAMFVPLEQIDGSPDG</sequence>
<keyword evidence="1" id="KW-0812">Transmembrane</keyword>
<keyword evidence="3" id="KW-1185">Reference proteome</keyword>
<dbReference type="AlphaFoldDB" id="A0A9N9TZZ3"/>
<evidence type="ECO:0000313" key="3">
    <source>
        <dbReference type="Proteomes" id="UP000754883"/>
    </source>
</evidence>
<comment type="caution">
    <text evidence="2">The sequence shown here is derived from an EMBL/GenBank/DDBJ whole genome shotgun (WGS) entry which is preliminary data.</text>
</comment>
<accession>A0A9N9TZZ3</accession>
<evidence type="ECO:0000256" key="1">
    <source>
        <dbReference type="SAM" id="Phobius"/>
    </source>
</evidence>
<proteinExistence type="predicted"/>
<reference evidence="3" key="1">
    <citation type="submission" date="2019-06" db="EMBL/GenBank/DDBJ databases">
        <authorList>
            <person name="Broberg M."/>
        </authorList>
    </citation>
    <scope>NUCLEOTIDE SEQUENCE [LARGE SCALE GENOMIC DNA]</scope>
</reference>
<dbReference type="EMBL" id="CABFNO020001240">
    <property type="protein sequence ID" value="CAG9971318.1"/>
    <property type="molecule type" value="Genomic_DNA"/>
</dbReference>
<reference evidence="2 3" key="2">
    <citation type="submission" date="2021-10" db="EMBL/GenBank/DDBJ databases">
        <authorList>
            <person name="Piombo E."/>
        </authorList>
    </citation>
    <scope>NUCLEOTIDE SEQUENCE [LARGE SCALE GENOMIC DNA]</scope>
</reference>
<dbReference type="Proteomes" id="UP000754883">
    <property type="component" value="Unassembled WGS sequence"/>
</dbReference>
<protein>
    <submittedName>
        <fullName evidence="2">Uncharacterized protein</fullName>
    </submittedName>
</protein>
<organism evidence="2 3">
    <name type="scientific">Clonostachys byssicola</name>
    <dbReference type="NCBI Taxonomy" id="160290"/>
    <lineage>
        <taxon>Eukaryota</taxon>
        <taxon>Fungi</taxon>
        <taxon>Dikarya</taxon>
        <taxon>Ascomycota</taxon>
        <taxon>Pezizomycotina</taxon>
        <taxon>Sordariomycetes</taxon>
        <taxon>Hypocreomycetidae</taxon>
        <taxon>Hypocreales</taxon>
        <taxon>Bionectriaceae</taxon>
        <taxon>Clonostachys</taxon>
    </lineage>
</organism>
<name>A0A9N9TZZ3_9HYPO</name>
<keyword evidence="1" id="KW-1133">Transmembrane helix</keyword>
<feature type="transmembrane region" description="Helical" evidence="1">
    <location>
        <begin position="12"/>
        <end position="32"/>
    </location>
</feature>
<evidence type="ECO:0000313" key="2">
    <source>
        <dbReference type="EMBL" id="CAG9971318.1"/>
    </source>
</evidence>
<gene>
    <name evidence="2" type="ORF">CBYS24578_00000379</name>
</gene>